<feature type="binding site" evidence="3">
    <location>
        <position position="275"/>
    </location>
    <ligand>
        <name>ATP</name>
        <dbReference type="ChEBI" id="CHEBI:30616"/>
    </ligand>
</feature>
<feature type="binding site" evidence="4">
    <location>
        <position position="61"/>
    </location>
    <ligand>
        <name>Mg(2+)</name>
        <dbReference type="ChEBI" id="CHEBI:18420"/>
        <label>1</label>
    </ligand>
</feature>
<dbReference type="AlphaFoldDB" id="Q0F2T4"/>
<evidence type="ECO:0000256" key="3">
    <source>
        <dbReference type="PIRSR" id="PIRSR604809-2"/>
    </source>
</evidence>
<feature type="binding site" evidence="2">
    <location>
        <position position="257"/>
    </location>
    <ligand>
        <name>L-glutamate</name>
        <dbReference type="ChEBI" id="CHEBI:29985"/>
    </ligand>
</feature>
<dbReference type="GO" id="GO:0004356">
    <property type="term" value="F:glutamine synthetase activity"/>
    <property type="evidence" value="ECO:0007669"/>
    <property type="project" value="InterPro"/>
</dbReference>
<dbReference type="STRING" id="314344.AL013_12930"/>
<name>Q0F2T4_9PROT</name>
<feature type="binding site" evidence="2">
    <location>
        <position position="275"/>
    </location>
    <ligand>
        <name>L-glutamate</name>
        <dbReference type="ChEBI" id="CHEBI:29985"/>
    </ligand>
</feature>
<protein>
    <submittedName>
        <fullName evidence="9">Glutamine synthetase type I</fullName>
    </submittedName>
</protein>
<evidence type="ECO:0000259" key="8">
    <source>
        <dbReference type="PROSITE" id="PS51987"/>
    </source>
</evidence>
<feature type="binding site" evidence="4">
    <location>
        <position position="59"/>
    </location>
    <ligand>
        <name>Mg(2+)</name>
        <dbReference type="ChEBI" id="CHEBI:18420"/>
        <label>1</label>
    </ligand>
</feature>
<evidence type="ECO:0000256" key="6">
    <source>
        <dbReference type="PROSITE-ProRule" id="PRU01331"/>
    </source>
</evidence>
<dbReference type="GO" id="GO:0005737">
    <property type="term" value="C:cytoplasm"/>
    <property type="evidence" value="ECO:0007669"/>
    <property type="project" value="TreeGrafter"/>
</dbReference>
<keyword evidence="3" id="KW-0547">Nucleotide-binding</keyword>
<dbReference type="GO" id="GO:0019740">
    <property type="term" value="P:nitrogen utilization"/>
    <property type="evidence" value="ECO:0007669"/>
    <property type="project" value="TreeGrafter"/>
</dbReference>
<evidence type="ECO:0000256" key="4">
    <source>
        <dbReference type="PIRSR" id="PIRSR604809-3"/>
    </source>
</evidence>
<keyword evidence="4" id="KW-0460">Magnesium</keyword>
<dbReference type="PROSITE" id="PS00182">
    <property type="entry name" value="GLNA_ADENYLATION"/>
    <property type="match status" value="1"/>
</dbReference>
<dbReference type="Pfam" id="PF00120">
    <property type="entry name" value="Gln-synt_C"/>
    <property type="match status" value="1"/>
</dbReference>
<dbReference type="NCBIfam" id="TIGR00653">
    <property type="entry name" value="GlnA"/>
    <property type="match status" value="1"/>
</dbReference>
<evidence type="ECO:0000256" key="2">
    <source>
        <dbReference type="PIRSR" id="PIRSR604809-1"/>
    </source>
</evidence>
<sequence>RDIDPFYEFCPRSGAGCTGYTLHRCTGQDYNRCPRQVAQRALSYIRSAGIADTAYFGPELEFFIFDGVRFSNEMGSCGYQIESEEAAWNSNKNFADSSEGMMRNSGHRPRVKGGYFPVPPVDSLHEIRSDMMLVMADLGVHMEAHHHEVATAGQCELAMKFAELIQKADEVQWYKYVIHNVAHAHGKTATFMPKPIYGDNGTAMHVHQSLWLNGKNLFAGDKYANLSQEALYYIGGIIKHAKALNAMTNASTNSYKRLVPGFEAPVMLAYSNRNRSASIRIPVVNSDPARRIEVRFPDCTANPYLAFTAMMLAGLDGIANKIDPGEAADKNLYDLPPEEGKKIPTVCGSLEEALKALDADRDFLKVGGVMDDDMIDAYIELKMEELNEVRMRPHPKEFELYYSC</sequence>
<feature type="binding site" evidence="3">
    <location>
        <begin position="207"/>
        <end position="209"/>
    </location>
    <ligand>
        <name>ATP</name>
        <dbReference type="ChEBI" id="CHEBI:30616"/>
    </ligand>
</feature>
<evidence type="ECO:0000313" key="10">
    <source>
        <dbReference type="Proteomes" id="UP000005297"/>
    </source>
</evidence>
<dbReference type="Gene3D" id="3.30.590.10">
    <property type="entry name" value="Glutamine synthetase/guanido kinase, catalytic domain"/>
    <property type="match status" value="1"/>
</dbReference>
<dbReference type="InParanoid" id="Q0F2T4"/>
<proteinExistence type="inferred from homology"/>
<feature type="domain" description="GS catalytic" evidence="8">
    <location>
        <begin position="34"/>
        <end position="404"/>
    </location>
</feature>
<dbReference type="SMART" id="SM01230">
    <property type="entry name" value="Gln-synt_C"/>
    <property type="match status" value="1"/>
</dbReference>
<dbReference type="OrthoDB" id="5287709at2"/>
<feature type="binding site" evidence="4">
    <location>
        <position position="205"/>
    </location>
    <ligand>
        <name>Mg(2+)</name>
        <dbReference type="ChEBI" id="CHEBI:18420"/>
        <label>1</label>
    </ligand>
</feature>
<feature type="binding site" evidence="2">
    <location>
        <begin position="200"/>
        <end position="201"/>
    </location>
    <ligand>
        <name>L-glutamate</name>
        <dbReference type="ChEBI" id="CHEBI:29985"/>
    </ligand>
</feature>
<feature type="non-terminal residue" evidence="9">
    <location>
        <position position="1"/>
    </location>
</feature>
<dbReference type="SUPFAM" id="SSF55931">
    <property type="entry name" value="Glutamine synthetase/guanido kinase"/>
    <property type="match status" value="1"/>
</dbReference>
<dbReference type="FunCoup" id="Q0F2T4">
    <property type="interactions" value="525"/>
</dbReference>
<dbReference type="PANTHER" id="PTHR43407">
    <property type="entry name" value="GLUTAMINE SYNTHETASE"/>
    <property type="match status" value="1"/>
</dbReference>
<reference evidence="9 10" key="1">
    <citation type="submission" date="2006-09" db="EMBL/GenBank/DDBJ databases">
        <authorList>
            <person name="Emerson D."/>
            <person name="Ferriera S."/>
            <person name="Johnson J."/>
            <person name="Kravitz S."/>
            <person name="Halpern A."/>
            <person name="Remington K."/>
            <person name="Beeson K."/>
            <person name="Tran B."/>
            <person name="Rogers Y.-H."/>
            <person name="Friedman R."/>
            <person name="Venter J.C."/>
        </authorList>
    </citation>
    <scope>NUCLEOTIDE SEQUENCE [LARGE SCALE GENOMIC DNA]</scope>
    <source>
        <strain evidence="9 10">PV-1</strain>
    </source>
</reference>
<dbReference type="GO" id="GO:0016020">
    <property type="term" value="C:membrane"/>
    <property type="evidence" value="ECO:0007669"/>
    <property type="project" value="TreeGrafter"/>
</dbReference>
<evidence type="ECO:0000313" key="9">
    <source>
        <dbReference type="EMBL" id="EAU55466.1"/>
    </source>
</evidence>
<evidence type="ECO:0000256" key="5">
    <source>
        <dbReference type="PIRSR" id="PIRSR604809-50"/>
    </source>
</evidence>
<evidence type="ECO:0000256" key="1">
    <source>
        <dbReference type="ARBA" id="ARBA00009897"/>
    </source>
</evidence>
<keyword evidence="10" id="KW-1185">Reference proteome</keyword>
<evidence type="ECO:0000256" key="7">
    <source>
        <dbReference type="RuleBase" id="RU000384"/>
    </source>
</evidence>
<dbReference type="PROSITE" id="PS51987">
    <property type="entry name" value="GS_CATALYTIC"/>
    <property type="match status" value="1"/>
</dbReference>
<feature type="binding site" evidence="2">
    <location>
        <position position="263"/>
    </location>
    <ligand>
        <name>L-glutamate</name>
        <dbReference type="ChEBI" id="CHEBI:29985"/>
    </ligand>
</feature>
<dbReference type="eggNOG" id="COG0174">
    <property type="taxonomic scope" value="Bacteria"/>
</dbReference>
<feature type="binding site" evidence="4">
    <location>
        <position position="156"/>
    </location>
    <ligand>
        <name>Mg(2+)</name>
        <dbReference type="ChEBI" id="CHEBI:18420"/>
        <label>1</label>
    </ligand>
</feature>
<keyword evidence="4" id="KW-0479">Metal-binding</keyword>
<dbReference type="HOGENOM" id="CLU_017290_1_2_0"/>
<feature type="binding site" evidence="3">
    <location>
        <position position="143"/>
    </location>
    <ligand>
        <name>ATP</name>
        <dbReference type="ChEBI" id="CHEBI:30616"/>
    </ligand>
</feature>
<accession>Q0F2T4</accession>
<keyword evidence="3" id="KW-0067">ATP-binding</keyword>
<dbReference type="Proteomes" id="UP000005297">
    <property type="component" value="Unassembled WGS sequence"/>
</dbReference>
<dbReference type="GO" id="GO:0005524">
    <property type="term" value="F:ATP binding"/>
    <property type="evidence" value="ECO:0007669"/>
    <property type="project" value="UniProtKB-KW"/>
</dbReference>
<comment type="similarity">
    <text evidence="1 6 7">Belongs to the glutamine synthetase family.</text>
</comment>
<gene>
    <name evidence="9" type="ORF">SPV1_00922</name>
</gene>
<dbReference type="FunFam" id="3.30.590.10:FF:000001">
    <property type="entry name" value="Glutamine synthetase"/>
    <property type="match status" value="1"/>
</dbReference>
<dbReference type="InterPro" id="IPR004809">
    <property type="entry name" value="Gln_synth_I"/>
</dbReference>
<organism evidence="9 10">
    <name type="scientific">Mariprofundus ferrooxydans PV-1</name>
    <dbReference type="NCBI Taxonomy" id="314345"/>
    <lineage>
        <taxon>Bacteria</taxon>
        <taxon>Pseudomonadati</taxon>
        <taxon>Pseudomonadota</taxon>
        <taxon>Candidatius Mariprofundia</taxon>
        <taxon>Mariprofundales</taxon>
        <taxon>Mariprofundaceae</taxon>
        <taxon>Mariprofundus</taxon>
    </lineage>
</organism>
<dbReference type="RefSeq" id="WP_009850485.1">
    <property type="nucleotide sequence ID" value="NZ_DS022295.1"/>
</dbReference>
<feature type="modified residue" description="O-AMP-tyrosine" evidence="5">
    <location>
        <position position="333"/>
    </location>
</feature>
<keyword evidence="5" id="KW-0597">Phosphoprotein</keyword>
<feature type="binding site" evidence="4">
    <location>
        <position position="293"/>
    </location>
    <ligand>
        <name>Mg(2+)</name>
        <dbReference type="ChEBI" id="CHEBI:18420"/>
        <label>1</label>
    </ligand>
</feature>
<dbReference type="InterPro" id="IPR014746">
    <property type="entry name" value="Gln_synth/guanido_kin_cat_dom"/>
</dbReference>
<comment type="caution">
    <text evidence="9">The sequence shown here is derived from an EMBL/GenBank/DDBJ whole genome shotgun (WGS) entry which is preliminary data.</text>
</comment>
<dbReference type="InterPro" id="IPR008146">
    <property type="entry name" value="Gln_synth_cat_dom"/>
</dbReference>
<feature type="binding site" evidence="2">
    <location>
        <position position="295"/>
    </location>
    <ligand>
        <name>L-glutamate</name>
        <dbReference type="ChEBI" id="CHEBI:29985"/>
    </ligand>
</feature>
<dbReference type="InterPro" id="IPR027303">
    <property type="entry name" value="Gln_synth_gly_rich_site"/>
</dbReference>
<dbReference type="PROSITE" id="PS00181">
    <property type="entry name" value="GLNA_ATP"/>
    <property type="match status" value="1"/>
</dbReference>
<feature type="binding site" evidence="4">
    <location>
        <position position="148"/>
    </location>
    <ligand>
        <name>Mg(2+)</name>
        <dbReference type="ChEBI" id="CHEBI:18420"/>
        <label>1</label>
    </ligand>
</feature>
<dbReference type="InterPro" id="IPR001637">
    <property type="entry name" value="Gln_synth_I_adenylation_site"/>
</dbReference>
<comment type="cofactor">
    <cofactor evidence="4">
        <name>Mg(2+)</name>
        <dbReference type="ChEBI" id="CHEBI:18420"/>
    </cofactor>
    <text evidence="4">Binds 2 Mg(2+) ions per subunit.</text>
</comment>
<dbReference type="GO" id="GO:0006542">
    <property type="term" value="P:glutamine biosynthetic process"/>
    <property type="evidence" value="ECO:0007669"/>
    <property type="project" value="TreeGrafter"/>
</dbReference>
<dbReference type="PANTHER" id="PTHR43407:SF2">
    <property type="entry name" value="GLUTAMINE SYNTHETASE"/>
    <property type="match status" value="1"/>
</dbReference>
<dbReference type="EMBL" id="AATS01000002">
    <property type="protein sequence ID" value="EAU55466.1"/>
    <property type="molecule type" value="Genomic_DNA"/>
</dbReference>
<dbReference type="GO" id="GO:0046872">
    <property type="term" value="F:metal ion binding"/>
    <property type="evidence" value="ECO:0007669"/>
    <property type="project" value="UniProtKB-KW"/>
</dbReference>